<protein>
    <submittedName>
        <fullName evidence="3">Extensin family protein</fullName>
    </submittedName>
</protein>
<feature type="compositionally biased region" description="Low complexity" evidence="1">
    <location>
        <begin position="285"/>
        <end position="295"/>
    </location>
</feature>
<evidence type="ECO:0000313" key="3">
    <source>
        <dbReference type="EMBL" id="MFC3264988.1"/>
    </source>
</evidence>
<evidence type="ECO:0000259" key="2">
    <source>
        <dbReference type="Pfam" id="PF06904"/>
    </source>
</evidence>
<comment type="caution">
    <text evidence="3">The sequence shown here is derived from an EMBL/GenBank/DDBJ whole genome shotgun (WGS) entry which is preliminary data.</text>
</comment>
<name>A0ABV7LBK2_9HYPH</name>
<evidence type="ECO:0000313" key="4">
    <source>
        <dbReference type="Proteomes" id="UP001595536"/>
    </source>
</evidence>
<reference evidence="4" key="1">
    <citation type="journal article" date="2019" name="Int. J. Syst. Evol. Microbiol.">
        <title>The Global Catalogue of Microorganisms (GCM) 10K type strain sequencing project: providing services to taxonomists for standard genome sequencing and annotation.</title>
        <authorList>
            <consortium name="The Broad Institute Genomics Platform"/>
            <consortium name="The Broad Institute Genome Sequencing Center for Infectious Disease"/>
            <person name="Wu L."/>
            <person name="Ma J."/>
        </authorList>
    </citation>
    <scope>NUCLEOTIDE SEQUENCE [LARGE SCALE GENOMIC DNA]</scope>
    <source>
        <strain evidence="4">CCM 7941</strain>
    </source>
</reference>
<feature type="region of interest" description="Disordered" evidence="1">
    <location>
        <begin position="270"/>
        <end position="343"/>
    </location>
</feature>
<dbReference type="Proteomes" id="UP001595536">
    <property type="component" value="Unassembled WGS sequence"/>
</dbReference>
<feature type="domain" description="Extensin-like C-terminal" evidence="2">
    <location>
        <begin position="57"/>
        <end position="235"/>
    </location>
</feature>
<sequence length="343" mass="36197">MARMNRHRSHAGGPRRGPRALARLQAILAAVFVLALAGCGMFETEKREPWRSQAEAQCLARKQVRPSAFMQRMRAINGPGACGMDAPFRVTAILNGAVRLRTPGVLACPMIAALEEWTANVVIPAALKYYGSPVAAIDFGSYSCRRINNGRRGRRSEHAFGNAADFMGLTLADGRRVSVKRGWRGTPADQEFLRTVFTGACARFSTVLGPGSDAYHHDHLHLDLARHGRGRMICRPVLKWSPMVPAPFEPGPDQPQQSYGAYAAAPAAGGRSIPGQSFPVEETAAAEPAGAAGAEPQDDAGLPADQGQPHDGGDPDGAGAGAWAAAGAGGHAGGPRSIDDLLR</sequence>
<dbReference type="EMBL" id="JBHRUV010000006">
    <property type="protein sequence ID" value="MFC3264988.1"/>
    <property type="molecule type" value="Genomic_DNA"/>
</dbReference>
<dbReference type="InterPro" id="IPR009683">
    <property type="entry name" value="Extensin-like_C"/>
</dbReference>
<organism evidence="3 4">
    <name type="scientific">Camelimonas abortus</name>
    <dbReference type="NCBI Taxonomy" id="1017184"/>
    <lineage>
        <taxon>Bacteria</taxon>
        <taxon>Pseudomonadati</taxon>
        <taxon>Pseudomonadota</taxon>
        <taxon>Alphaproteobacteria</taxon>
        <taxon>Hyphomicrobiales</taxon>
        <taxon>Chelatococcaceae</taxon>
        <taxon>Camelimonas</taxon>
    </lineage>
</organism>
<dbReference type="RefSeq" id="WP_376829487.1">
    <property type="nucleotide sequence ID" value="NZ_JBHLWR010000006.1"/>
</dbReference>
<keyword evidence="4" id="KW-1185">Reference proteome</keyword>
<proteinExistence type="predicted"/>
<accession>A0ABV7LBK2</accession>
<dbReference type="Pfam" id="PF06904">
    <property type="entry name" value="Extensin-like_C"/>
    <property type="match status" value="1"/>
</dbReference>
<evidence type="ECO:0000256" key="1">
    <source>
        <dbReference type="SAM" id="MobiDB-lite"/>
    </source>
</evidence>
<gene>
    <name evidence="3" type="ORF">ACFOEX_01260</name>
</gene>